<dbReference type="EMBL" id="CP065053">
    <property type="protein sequence ID" value="QPI47731.1"/>
    <property type="molecule type" value="Genomic_DNA"/>
</dbReference>
<organism evidence="1 2">
    <name type="scientific">Massilia antarctica</name>
    <dbReference type="NCBI Taxonomy" id="2765360"/>
    <lineage>
        <taxon>Bacteria</taxon>
        <taxon>Pseudomonadati</taxon>
        <taxon>Pseudomonadota</taxon>
        <taxon>Betaproteobacteria</taxon>
        <taxon>Burkholderiales</taxon>
        <taxon>Oxalobacteraceae</taxon>
        <taxon>Telluria group</taxon>
        <taxon>Massilia</taxon>
    </lineage>
</organism>
<dbReference type="Proteomes" id="UP000662888">
    <property type="component" value="Chromosome"/>
</dbReference>
<reference evidence="1 2" key="1">
    <citation type="submission" date="2020-11" db="EMBL/GenBank/DDBJ databases">
        <authorList>
            <person name="Sun Q."/>
        </authorList>
    </citation>
    <scope>NUCLEOTIDE SEQUENCE [LARGE SCALE GENOMIC DNA]</scope>
    <source>
        <strain evidence="1 2">P8398</strain>
    </source>
</reference>
<protein>
    <submittedName>
        <fullName evidence="1">Uncharacterized protein</fullName>
    </submittedName>
</protein>
<name>A0AA49A633_9BURK</name>
<proteinExistence type="predicted"/>
<sequence length="63" mass="7319">MKSALLYFIGTCFDDEEARRSATAWLDIDPVPVKAILARITPHMRRMDDADTGLWQTVMHFYM</sequence>
<gene>
    <name evidence="1" type="ORF">IV454_19345</name>
</gene>
<keyword evidence="2" id="KW-1185">Reference proteome</keyword>
<evidence type="ECO:0000313" key="2">
    <source>
        <dbReference type="Proteomes" id="UP000662888"/>
    </source>
</evidence>
<evidence type="ECO:0000313" key="1">
    <source>
        <dbReference type="EMBL" id="QPI47731.1"/>
    </source>
</evidence>
<dbReference type="RefSeq" id="WP_206087407.1">
    <property type="nucleotide sequence ID" value="NZ_CP065053.1"/>
</dbReference>
<accession>A0AA49A633</accession>